<dbReference type="PANTHER" id="PTHR46880:SF5">
    <property type="entry name" value="DUF4371 DOMAIN-CONTAINING PROTEIN"/>
    <property type="match status" value="1"/>
</dbReference>
<feature type="non-terminal residue" evidence="2">
    <location>
        <position position="232"/>
    </location>
</feature>
<dbReference type="AlphaFoldDB" id="A0A9W4WZK3"/>
<accession>A0A9W4WZK3</accession>
<keyword evidence="3" id="KW-1185">Reference proteome</keyword>
<sequence length="232" mass="26296">LESSSDKDNFDDIFEPDESTEPIHKPLICKSITRHYKPSKKLKFNRKTGVFQQECLRIYSWLIYDASKKLMFCSICKAHKMSNRFVKEGSKNMKASTPAEHFTSDNHTQANNLKLAKVQMKKVTNNAINKTYEHTCSLMKIVFWLAKNDVLLNKFPSVIQLGRALESPKIISNTNSITYENPVSGIISKITSFASDEASVMLGKMNGVATKIAERNSYLFTTHCIAYRLALA</sequence>
<evidence type="ECO:0000259" key="1">
    <source>
        <dbReference type="Pfam" id="PF25431"/>
    </source>
</evidence>
<reference evidence="2" key="1">
    <citation type="submission" date="2022-08" db="EMBL/GenBank/DDBJ databases">
        <authorList>
            <person name="Kallberg Y."/>
            <person name="Tangrot J."/>
            <person name="Rosling A."/>
        </authorList>
    </citation>
    <scope>NUCLEOTIDE SEQUENCE</scope>
    <source>
        <strain evidence="2">Wild A</strain>
    </source>
</reference>
<comment type="caution">
    <text evidence="2">The sequence shown here is derived from an EMBL/GenBank/DDBJ whole genome shotgun (WGS) entry which is preliminary data.</text>
</comment>
<dbReference type="PANTHER" id="PTHR46880">
    <property type="entry name" value="RAS-ASSOCIATING DOMAIN-CONTAINING PROTEIN"/>
    <property type="match status" value="1"/>
</dbReference>
<dbReference type="Pfam" id="PF25431">
    <property type="entry name" value="zf-C17orf113"/>
    <property type="match status" value="1"/>
</dbReference>
<dbReference type="Proteomes" id="UP001153678">
    <property type="component" value="Unassembled WGS sequence"/>
</dbReference>
<evidence type="ECO:0000313" key="2">
    <source>
        <dbReference type="EMBL" id="CAI2197142.1"/>
    </source>
</evidence>
<organism evidence="2 3">
    <name type="scientific">Funneliformis geosporum</name>
    <dbReference type="NCBI Taxonomy" id="1117311"/>
    <lineage>
        <taxon>Eukaryota</taxon>
        <taxon>Fungi</taxon>
        <taxon>Fungi incertae sedis</taxon>
        <taxon>Mucoromycota</taxon>
        <taxon>Glomeromycotina</taxon>
        <taxon>Glomeromycetes</taxon>
        <taxon>Glomerales</taxon>
        <taxon>Glomeraceae</taxon>
        <taxon>Funneliformis</taxon>
    </lineage>
</organism>
<dbReference type="InterPro" id="IPR057456">
    <property type="entry name" value="Znf_C17orf113"/>
</dbReference>
<proteinExistence type="predicted"/>
<evidence type="ECO:0000313" key="3">
    <source>
        <dbReference type="Proteomes" id="UP001153678"/>
    </source>
</evidence>
<dbReference type="EMBL" id="CAMKVN010015675">
    <property type="protein sequence ID" value="CAI2197142.1"/>
    <property type="molecule type" value="Genomic_DNA"/>
</dbReference>
<feature type="domain" description="C17orf113 probable zinc finger" evidence="1">
    <location>
        <begin position="59"/>
        <end position="116"/>
    </location>
</feature>
<protein>
    <submittedName>
        <fullName evidence="2">19237_t:CDS:1</fullName>
    </submittedName>
</protein>
<name>A0A9W4WZK3_9GLOM</name>
<feature type="non-terminal residue" evidence="2">
    <location>
        <position position="1"/>
    </location>
</feature>
<gene>
    <name evidence="2" type="ORF">FWILDA_LOCUS17929</name>
</gene>
<dbReference type="OrthoDB" id="2431784at2759"/>